<dbReference type="Gene3D" id="2.60.40.2370">
    <property type="entry name" value="NigD-like, C-terminal beta sandwich domain"/>
    <property type="match status" value="1"/>
</dbReference>
<proteinExistence type="predicted"/>
<dbReference type="Proteomes" id="UP000219058">
    <property type="component" value="Unassembled WGS sequence"/>
</dbReference>
<dbReference type="InterPro" id="IPR038143">
    <property type="entry name" value="NigD-like_C_dom_sf"/>
</dbReference>
<comment type="caution">
    <text evidence="2">The sequence shown here is derived from an EMBL/GenBank/DDBJ whole genome shotgun (WGS) entry which is preliminary data.</text>
</comment>
<dbReference type="PROSITE" id="PS51257">
    <property type="entry name" value="PROKAR_LIPOPROTEIN"/>
    <property type="match status" value="1"/>
</dbReference>
<feature type="chain" id="PRO_5012292055" evidence="1">
    <location>
        <begin position="20"/>
        <end position="227"/>
    </location>
</feature>
<dbReference type="AlphaFoldDB" id="A0A2A6EI23"/>
<protein>
    <submittedName>
        <fullName evidence="2">NigD-like protein</fullName>
    </submittedName>
</protein>
<dbReference type="Gene3D" id="2.40.50.500">
    <property type="entry name" value="NigD-like N-terminal OB domain"/>
    <property type="match status" value="1"/>
</dbReference>
<feature type="signal peptide" evidence="1">
    <location>
        <begin position="1"/>
        <end position="19"/>
    </location>
</feature>
<keyword evidence="1" id="KW-0732">Signal</keyword>
<dbReference type="EMBL" id="NSLY01000003">
    <property type="protein sequence ID" value="PDP61228.1"/>
    <property type="molecule type" value="Genomic_DNA"/>
</dbReference>
<name>A0A2A6EI23_PREIN</name>
<dbReference type="InterPro" id="IPR038179">
    <property type="entry name" value="NigD-like_N_sf"/>
</dbReference>
<accession>A0A2A6EI23</accession>
<reference evidence="2" key="1">
    <citation type="submission" date="2017-09" db="EMBL/GenBank/DDBJ databases">
        <title>Phase variable restriction modification systems are present in the genome sequences of periodontal pathogens Prevotella intermedia, Tannerella forsythia and Porphyromonas gingivalis.</title>
        <authorList>
            <person name="Haigh R.D."/>
            <person name="Crawford L."/>
            <person name="Ralph J."/>
            <person name="Wanford J."/>
            <person name="Vartoukian S.R."/>
            <person name="Hijazib K."/>
            <person name="Wade W."/>
            <person name="Oggioni M.R."/>
        </authorList>
    </citation>
    <scope>NUCLEOTIDE SEQUENCE [LARGE SCALE GENOMIC DNA]</scope>
    <source>
        <strain evidence="2">WW2834</strain>
    </source>
</reference>
<evidence type="ECO:0000313" key="2">
    <source>
        <dbReference type="EMBL" id="PDP61228.1"/>
    </source>
</evidence>
<evidence type="ECO:0000256" key="1">
    <source>
        <dbReference type="SAM" id="SignalP"/>
    </source>
</evidence>
<dbReference type="RefSeq" id="WP_097549496.1">
    <property type="nucleotide sequence ID" value="NZ_NSLY01000003.1"/>
</dbReference>
<gene>
    <name evidence="2" type="ORF">CLI71_01960</name>
</gene>
<sequence length="227" mass="25326">MRKHIFFLFVAALVSVACTNDAFKTGDSEYSYLRSDFVEAATDGTAVFVSAITDDGDTLSLHPPLRAKWTMTPDTTYRAQLLYNKKDAEIEPVLISKVYVLVVQQQPKTEPITTDPVGFTSAWLAKTGKYINLELALKTGKINAEQQPSQSLGIVLESVEALEKGGKKYKIRLQHKQNNVPQYYTVRTFVSIPTSFFHKGDSVELHIDTYKGEVIKSFIIGNKQVGV</sequence>
<organism evidence="2">
    <name type="scientific">Prevotella intermedia</name>
    <dbReference type="NCBI Taxonomy" id="28131"/>
    <lineage>
        <taxon>Bacteria</taxon>
        <taxon>Pseudomonadati</taxon>
        <taxon>Bacteroidota</taxon>
        <taxon>Bacteroidia</taxon>
        <taxon>Bacteroidales</taxon>
        <taxon>Prevotellaceae</taxon>
        <taxon>Prevotella</taxon>
    </lineage>
</organism>